<keyword evidence="3" id="KW-1185">Reference proteome</keyword>
<protein>
    <submittedName>
        <fullName evidence="2">Uncharacterized protein</fullName>
    </submittedName>
</protein>
<sequence length="82" mass="8916">MDAVTGVIAWWRRKLVWGVLVSVALGGFSLLVEGVDADLKTAAVITLLGIATTLVVELRFQSEESAVGLRADVRRLHDARTR</sequence>
<name>A0A7W7QA06_9PSEU</name>
<keyword evidence="1" id="KW-1133">Transmembrane helix</keyword>
<proteinExistence type="predicted"/>
<evidence type="ECO:0000313" key="3">
    <source>
        <dbReference type="Proteomes" id="UP000520767"/>
    </source>
</evidence>
<keyword evidence="1" id="KW-0812">Transmembrane</keyword>
<comment type="caution">
    <text evidence="2">The sequence shown here is derived from an EMBL/GenBank/DDBJ whole genome shotgun (WGS) entry which is preliminary data.</text>
</comment>
<gene>
    <name evidence="2" type="ORF">FHR82_005896</name>
</gene>
<evidence type="ECO:0000313" key="2">
    <source>
        <dbReference type="EMBL" id="MBB4909638.1"/>
    </source>
</evidence>
<dbReference type="RefSeq" id="WP_184813719.1">
    <property type="nucleotide sequence ID" value="NZ_JACHJQ010000006.1"/>
</dbReference>
<reference evidence="2 3" key="1">
    <citation type="submission" date="2020-08" db="EMBL/GenBank/DDBJ databases">
        <title>Genomic Encyclopedia of Type Strains, Phase III (KMG-III): the genomes of soil and plant-associated and newly described type strains.</title>
        <authorList>
            <person name="Whitman W."/>
        </authorList>
    </citation>
    <scope>NUCLEOTIDE SEQUENCE [LARGE SCALE GENOMIC DNA]</scope>
    <source>
        <strain evidence="2 3">CECT 8960</strain>
    </source>
</reference>
<feature type="transmembrane region" description="Helical" evidence="1">
    <location>
        <begin position="15"/>
        <end position="35"/>
    </location>
</feature>
<dbReference type="AlphaFoldDB" id="A0A7W7QA06"/>
<organism evidence="2 3">
    <name type="scientific">Actinophytocola algeriensis</name>
    <dbReference type="NCBI Taxonomy" id="1768010"/>
    <lineage>
        <taxon>Bacteria</taxon>
        <taxon>Bacillati</taxon>
        <taxon>Actinomycetota</taxon>
        <taxon>Actinomycetes</taxon>
        <taxon>Pseudonocardiales</taxon>
        <taxon>Pseudonocardiaceae</taxon>
    </lineage>
</organism>
<accession>A0A7W7QA06</accession>
<dbReference type="Proteomes" id="UP000520767">
    <property type="component" value="Unassembled WGS sequence"/>
</dbReference>
<keyword evidence="1" id="KW-0472">Membrane</keyword>
<evidence type="ECO:0000256" key="1">
    <source>
        <dbReference type="SAM" id="Phobius"/>
    </source>
</evidence>
<dbReference type="EMBL" id="JACHJQ010000006">
    <property type="protein sequence ID" value="MBB4909638.1"/>
    <property type="molecule type" value="Genomic_DNA"/>
</dbReference>